<keyword evidence="2" id="KW-1185">Reference proteome</keyword>
<evidence type="ECO:0000313" key="2">
    <source>
        <dbReference type="Proteomes" id="UP000805193"/>
    </source>
</evidence>
<accession>A0AC60Q834</accession>
<reference evidence="1 2" key="1">
    <citation type="journal article" date="2020" name="Cell">
        <title>Large-Scale Comparative Analyses of Tick Genomes Elucidate Their Genetic Diversity and Vector Capacities.</title>
        <authorList>
            <consortium name="Tick Genome and Microbiome Consortium (TIGMIC)"/>
            <person name="Jia N."/>
            <person name="Wang J."/>
            <person name="Shi W."/>
            <person name="Du L."/>
            <person name="Sun Y."/>
            <person name="Zhan W."/>
            <person name="Jiang J.F."/>
            <person name="Wang Q."/>
            <person name="Zhang B."/>
            <person name="Ji P."/>
            <person name="Bell-Sakyi L."/>
            <person name="Cui X.M."/>
            <person name="Yuan T.T."/>
            <person name="Jiang B.G."/>
            <person name="Yang W.F."/>
            <person name="Lam T.T."/>
            <person name="Chang Q.C."/>
            <person name="Ding S.J."/>
            <person name="Wang X.J."/>
            <person name="Zhu J.G."/>
            <person name="Ruan X.D."/>
            <person name="Zhao L."/>
            <person name="Wei J.T."/>
            <person name="Ye R.Z."/>
            <person name="Que T.C."/>
            <person name="Du C.H."/>
            <person name="Zhou Y.H."/>
            <person name="Cheng J.X."/>
            <person name="Dai P.F."/>
            <person name="Guo W.B."/>
            <person name="Han X.H."/>
            <person name="Huang E.J."/>
            <person name="Li L.F."/>
            <person name="Wei W."/>
            <person name="Gao Y.C."/>
            <person name="Liu J.Z."/>
            <person name="Shao H.Z."/>
            <person name="Wang X."/>
            <person name="Wang C.C."/>
            <person name="Yang T.C."/>
            <person name="Huo Q.B."/>
            <person name="Li W."/>
            <person name="Chen H.Y."/>
            <person name="Chen S.E."/>
            <person name="Zhou L.G."/>
            <person name="Ni X.B."/>
            <person name="Tian J.H."/>
            <person name="Sheng Y."/>
            <person name="Liu T."/>
            <person name="Pan Y.S."/>
            <person name="Xia L.Y."/>
            <person name="Li J."/>
            <person name="Zhao F."/>
            <person name="Cao W.C."/>
        </authorList>
    </citation>
    <scope>NUCLEOTIDE SEQUENCE [LARGE SCALE GENOMIC DNA]</scope>
    <source>
        <strain evidence="1">Iper-2018</strain>
    </source>
</reference>
<dbReference type="EMBL" id="JABSTQ010009372">
    <property type="protein sequence ID" value="KAG0429898.1"/>
    <property type="molecule type" value="Genomic_DNA"/>
</dbReference>
<sequence>MNRNKYAISAYYPAEDHDKGVIQYVPVKDDESTILKKLMASGYNPPIAGASRLGKSETVFIIFEDRKVPDFAFYNGVWLRCNLCKNRMQVCKLCYQTGHRSDIYPTPEVKRCPGCGKENPNEDYS</sequence>
<name>A0AC60Q834_IXOPE</name>
<comment type="caution">
    <text evidence="1">The sequence shown here is derived from an EMBL/GenBank/DDBJ whole genome shotgun (WGS) entry which is preliminary data.</text>
</comment>
<organism evidence="1 2">
    <name type="scientific">Ixodes persulcatus</name>
    <name type="common">Taiga tick</name>
    <dbReference type="NCBI Taxonomy" id="34615"/>
    <lineage>
        <taxon>Eukaryota</taxon>
        <taxon>Metazoa</taxon>
        <taxon>Ecdysozoa</taxon>
        <taxon>Arthropoda</taxon>
        <taxon>Chelicerata</taxon>
        <taxon>Arachnida</taxon>
        <taxon>Acari</taxon>
        <taxon>Parasitiformes</taxon>
        <taxon>Ixodida</taxon>
        <taxon>Ixodoidea</taxon>
        <taxon>Ixodidae</taxon>
        <taxon>Ixodinae</taxon>
        <taxon>Ixodes</taxon>
    </lineage>
</organism>
<gene>
    <name evidence="1" type="ORF">HPB47_023211</name>
</gene>
<evidence type="ECO:0000313" key="1">
    <source>
        <dbReference type="EMBL" id="KAG0429898.1"/>
    </source>
</evidence>
<dbReference type="Proteomes" id="UP000805193">
    <property type="component" value="Unassembled WGS sequence"/>
</dbReference>
<proteinExistence type="predicted"/>
<protein>
    <submittedName>
        <fullName evidence="1">Uncharacterized protein</fullName>
    </submittedName>
</protein>